<name>A0A2H3KQI4_9CHLR</name>
<sequence length="280" mass="32323">MTTPVAIEDILKALPTASADTAKLPKLLAELNRLDNDRAANLAKIKGIVKQLNAVDSKDHHPQIVRLREWVMAYESEISQLEQELRQRFGKELAISLRDLDLTLTGQYPLLHANFFTFHMLADQSKVEIWYGYEQELLDTAPLLASEVSKRVTRILKQLGRSLRPIEYLVKLEEAIRRVPHRSDLPGVPIIKVLPEIAHLLQSRSYYQNPIREHYRSYSRADFSYDLDRCRRDVETRGRVQLTIATRMYTRSRDDFLWIPDVNGTGGTTYSHLSLKETVI</sequence>
<accession>A0A2H3KQI4</accession>
<dbReference type="OrthoDB" id="9553634at2"/>
<protein>
    <submittedName>
        <fullName evidence="1">Uncharacterized protein</fullName>
    </submittedName>
</protein>
<keyword evidence="2" id="KW-1185">Reference proteome</keyword>
<reference evidence="1 2" key="1">
    <citation type="submission" date="2016-05" db="EMBL/GenBank/DDBJ databases">
        <authorList>
            <person name="Lavstsen T."/>
            <person name="Jespersen J.S."/>
        </authorList>
    </citation>
    <scope>NUCLEOTIDE SEQUENCE [LARGE SCALE GENOMIC DNA]</scope>
    <source>
        <strain evidence="1 2">B7-9</strain>
    </source>
</reference>
<proteinExistence type="predicted"/>
<dbReference type="RefSeq" id="WP_097650908.1">
    <property type="nucleotide sequence ID" value="NZ_LYXE01000036.1"/>
</dbReference>
<organism evidence="1 2">
    <name type="scientific">Candidatus Chloroploca asiatica</name>
    <dbReference type="NCBI Taxonomy" id="1506545"/>
    <lineage>
        <taxon>Bacteria</taxon>
        <taxon>Bacillati</taxon>
        <taxon>Chloroflexota</taxon>
        <taxon>Chloroflexia</taxon>
        <taxon>Chloroflexales</taxon>
        <taxon>Chloroflexineae</taxon>
        <taxon>Oscillochloridaceae</taxon>
        <taxon>Candidatus Chloroploca</taxon>
    </lineage>
</organism>
<evidence type="ECO:0000313" key="2">
    <source>
        <dbReference type="Proteomes" id="UP000220922"/>
    </source>
</evidence>
<gene>
    <name evidence="1" type="ORF">A9Q02_09325</name>
</gene>
<comment type="caution">
    <text evidence="1">The sequence shown here is derived from an EMBL/GenBank/DDBJ whole genome shotgun (WGS) entry which is preliminary data.</text>
</comment>
<dbReference type="Proteomes" id="UP000220922">
    <property type="component" value="Unassembled WGS sequence"/>
</dbReference>
<dbReference type="AlphaFoldDB" id="A0A2H3KQI4"/>
<dbReference type="EMBL" id="LYXE01000036">
    <property type="protein sequence ID" value="PDW00580.1"/>
    <property type="molecule type" value="Genomic_DNA"/>
</dbReference>
<evidence type="ECO:0000313" key="1">
    <source>
        <dbReference type="EMBL" id="PDW00580.1"/>
    </source>
</evidence>